<evidence type="ECO:0000259" key="5">
    <source>
        <dbReference type="SMART" id="SM00043"/>
    </source>
</evidence>
<gene>
    <name evidence="6" type="ORF">DCHRY22_LOCUS6096</name>
</gene>
<sequence length="155" mass="17644">MIGSNCFGLLIFMVIASTSVIAFRNIIRVPRTDDDDDDRPYGVGEPEEKDPTKTTYYMMAEQSLRKYEEDSQDGTRYNVLKVNKVTEQVVSGTLTKIDFDAAPLNCDADSEPDHFCQFKSISNILHCHSEVYSKSWEGLTEIKSNCSKKKLHFRS</sequence>
<keyword evidence="2" id="KW-0646">Protease inhibitor</keyword>
<dbReference type="InterPro" id="IPR000010">
    <property type="entry name" value="Cystatin_dom"/>
</dbReference>
<dbReference type="EMBL" id="CAKASE010000053">
    <property type="protein sequence ID" value="CAG9565202.1"/>
    <property type="molecule type" value="Genomic_DNA"/>
</dbReference>
<feature type="chain" id="PRO_5035165168" evidence="4">
    <location>
        <begin position="23"/>
        <end position="155"/>
    </location>
</feature>
<dbReference type="Proteomes" id="UP000789524">
    <property type="component" value="Unassembled WGS sequence"/>
</dbReference>
<evidence type="ECO:0000256" key="2">
    <source>
        <dbReference type="ARBA" id="ARBA00022690"/>
    </source>
</evidence>
<feature type="domain" description="Cystatin" evidence="5">
    <location>
        <begin position="41"/>
        <end position="147"/>
    </location>
</feature>
<dbReference type="GO" id="GO:0005615">
    <property type="term" value="C:extracellular space"/>
    <property type="evidence" value="ECO:0007669"/>
    <property type="project" value="TreeGrafter"/>
</dbReference>
<dbReference type="Pfam" id="PF00031">
    <property type="entry name" value="Cystatin"/>
    <property type="match status" value="1"/>
</dbReference>
<dbReference type="SMART" id="SM00043">
    <property type="entry name" value="CY"/>
    <property type="match status" value="1"/>
</dbReference>
<evidence type="ECO:0000256" key="4">
    <source>
        <dbReference type="SAM" id="SignalP"/>
    </source>
</evidence>
<keyword evidence="7" id="KW-1185">Reference proteome</keyword>
<dbReference type="GO" id="GO:0031982">
    <property type="term" value="C:vesicle"/>
    <property type="evidence" value="ECO:0007669"/>
    <property type="project" value="TreeGrafter"/>
</dbReference>
<dbReference type="GO" id="GO:0004869">
    <property type="term" value="F:cysteine-type endopeptidase inhibitor activity"/>
    <property type="evidence" value="ECO:0007669"/>
    <property type="project" value="UniProtKB-KW"/>
</dbReference>
<evidence type="ECO:0000256" key="3">
    <source>
        <dbReference type="ARBA" id="ARBA00022704"/>
    </source>
</evidence>
<protein>
    <submittedName>
        <fullName evidence="6">(African queen) hypothetical protein</fullName>
    </submittedName>
</protein>
<dbReference type="PANTHER" id="PTHR46186:SF2">
    <property type="entry name" value="CYSTATIN"/>
    <property type="match status" value="1"/>
</dbReference>
<accession>A0A8J2QQD4</accession>
<proteinExistence type="inferred from homology"/>
<dbReference type="CDD" id="cd00042">
    <property type="entry name" value="CY"/>
    <property type="match status" value="1"/>
</dbReference>
<comment type="caution">
    <text evidence="6">The sequence shown here is derived from an EMBL/GenBank/DDBJ whole genome shotgun (WGS) entry which is preliminary data.</text>
</comment>
<name>A0A8J2QQD4_9NEOP</name>
<dbReference type="Gene3D" id="3.10.450.10">
    <property type="match status" value="1"/>
</dbReference>
<evidence type="ECO:0000256" key="1">
    <source>
        <dbReference type="ARBA" id="ARBA00009403"/>
    </source>
</evidence>
<evidence type="ECO:0000313" key="6">
    <source>
        <dbReference type="EMBL" id="CAG9565202.1"/>
    </source>
</evidence>
<keyword evidence="4" id="KW-0732">Signal</keyword>
<dbReference type="OrthoDB" id="6357437at2759"/>
<dbReference type="AlphaFoldDB" id="A0A8J2QQD4"/>
<feature type="signal peptide" evidence="4">
    <location>
        <begin position="1"/>
        <end position="22"/>
    </location>
</feature>
<reference evidence="6" key="1">
    <citation type="submission" date="2021-09" db="EMBL/GenBank/DDBJ databases">
        <authorList>
            <person name="Martin H S."/>
        </authorList>
    </citation>
    <scope>NUCLEOTIDE SEQUENCE</scope>
</reference>
<dbReference type="InterPro" id="IPR046350">
    <property type="entry name" value="Cystatin_sf"/>
</dbReference>
<organism evidence="6 7">
    <name type="scientific">Danaus chrysippus</name>
    <name type="common">African queen</name>
    <dbReference type="NCBI Taxonomy" id="151541"/>
    <lineage>
        <taxon>Eukaryota</taxon>
        <taxon>Metazoa</taxon>
        <taxon>Ecdysozoa</taxon>
        <taxon>Arthropoda</taxon>
        <taxon>Hexapoda</taxon>
        <taxon>Insecta</taxon>
        <taxon>Pterygota</taxon>
        <taxon>Neoptera</taxon>
        <taxon>Endopterygota</taxon>
        <taxon>Lepidoptera</taxon>
        <taxon>Glossata</taxon>
        <taxon>Ditrysia</taxon>
        <taxon>Papilionoidea</taxon>
        <taxon>Nymphalidae</taxon>
        <taxon>Danainae</taxon>
        <taxon>Danaini</taxon>
        <taxon>Danaina</taxon>
        <taxon>Danaus</taxon>
        <taxon>Anosia</taxon>
    </lineage>
</organism>
<dbReference type="PANTHER" id="PTHR46186">
    <property type="entry name" value="CYSTATIN"/>
    <property type="match status" value="1"/>
</dbReference>
<dbReference type="GO" id="GO:0005737">
    <property type="term" value="C:cytoplasm"/>
    <property type="evidence" value="ECO:0007669"/>
    <property type="project" value="TreeGrafter"/>
</dbReference>
<keyword evidence="3" id="KW-0789">Thiol protease inhibitor</keyword>
<dbReference type="SUPFAM" id="SSF54403">
    <property type="entry name" value="Cystatin/monellin"/>
    <property type="match status" value="1"/>
</dbReference>
<evidence type="ECO:0000313" key="7">
    <source>
        <dbReference type="Proteomes" id="UP000789524"/>
    </source>
</evidence>
<comment type="similarity">
    <text evidence="1">Belongs to the cystatin family.</text>
</comment>